<dbReference type="InterPro" id="IPR000182">
    <property type="entry name" value="GNAT_dom"/>
</dbReference>
<keyword evidence="3" id="KW-1185">Reference proteome</keyword>
<evidence type="ECO:0000259" key="1">
    <source>
        <dbReference type="Pfam" id="PF00583"/>
    </source>
</evidence>
<name>A0A9P8AR14_9AGAR</name>
<dbReference type="RefSeq" id="XP_043036907.1">
    <property type="nucleotide sequence ID" value="XM_043177519.1"/>
</dbReference>
<reference evidence="2" key="1">
    <citation type="submission" date="2020-11" db="EMBL/GenBank/DDBJ databases">
        <title>Adaptations for nitrogen fixation in a non-lichenized fungal sporocarp promotes dispersal by wood-feeding termites.</title>
        <authorList>
            <consortium name="DOE Joint Genome Institute"/>
            <person name="Koch R.A."/>
            <person name="Yoon G."/>
            <person name="Arayal U."/>
            <person name="Lail K."/>
            <person name="Amirebrahimi M."/>
            <person name="Labutti K."/>
            <person name="Lipzen A."/>
            <person name="Riley R."/>
            <person name="Barry K."/>
            <person name="Henrissat B."/>
            <person name="Grigoriev I.V."/>
            <person name="Herr J.R."/>
            <person name="Aime M.C."/>
        </authorList>
    </citation>
    <scope>NUCLEOTIDE SEQUENCE</scope>
    <source>
        <strain evidence="2">MCA 3950</strain>
    </source>
</reference>
<comment type="caution">
    <text evidence="2">The sequence shown here is derived from an EMBL/GenBank/DDBJ whole genome shotgun (WGS) entry which is preliminary data.</text>
</comment>
<dbReference type="AlphaFoldDB" id="A0A9P8AR14"/>
<organism evidence="2 3">
    <name type="scientific">Guyanagaster necrorhizus</name>
    <dbReference type="NCBI Taxonomy" id="856835"/>
    <lineage>
        <taxon>Eukaryota</taxon>
        <taxon>Fungi</taxon>
        <taxon>Dikarya</taxon>
        <taxon>Basidiomycota</taxon>
        <taxon>Agaricomycotina</taxon>
        <taxon>Agaricomycetes</taxon>
        <taxon>Agaricomycetidae</taxon>
        <taxon>Agaricales</taxon>
        <taxon>Marasmiineae</taxon>
        <taxon>Physalacriaceae</taxon>
        <taxon>Guyanagaster</taxon>
    </lineage>
</organism>
<dbReference type="EMBL" id="MU250545">
    <property type="protein sequence ID" value="KAG7443407.1"/>
    <property type="molecule type" value="Genomic_DNA"/>
</dbReference>
<protein>
    <recommendedName>
        <fullName evidence="1">N-acetyltransferase domain-containing protein</fullName>
    </recommendedName>
</protein>
<evidence type="ECO:0000313" key="2">
    <source>
        <dbReference type="EMBL" id="KAG7443407.1"/>
    </source>
</evidence>
<dbReference type="InterPro" id="IPR016181">
    <property type="entry name" value="Acyl_CoA_acyltransferase"/>
</dbReference>
<dbReference type="GeneID" id="66099806"/>
<sequence length="79" mass="8763">MTPLLAVDPPYPRRGIVTAMFKEMTSQAIQDKTIMVIGADNDINVHVYESFGFELKGKTVLASSVKGESYRLFALKKTP</sequence>
<dbReference type="OrthoDB" id="10336817at2759"/>
<gene>
    <name evidence="2" type="ORF">BT62DRAFT_1009216</name>
</gene>
<proteinExistence type="predicted"/>
<dbReference type="Pfam" id="PF00583">
    <property type="entry name" value="Acetyltransf_1"/>
    <property type="match status" value="1"/>
</dbReference>
<accession>A0A9P8AR14</accession>
<dbReference type="Proteomes" id="UP000812287">
    <property type="component" value="Unassembled WGS sequence"/>
</dbReference>
<dbReference type="SUPFAM" id="SSF55729">
    <property type="entry name" value="Acyl-CoA N-acyltransferases (Nat)"/>
    <property type="match status" value="1"/>
</dbReference>
<feature type="domain" description="N-acetyltransferase" evidence="1">
    <location>
        <begin position="5"/>
        <end position="53"/>
    </location>
</feature>
<evidence type="ECO:0000313" key="3">
    <source>
        <dbReference type="Proteomes" id="UP000812287"/>
    </source>
</evidence>
<dbReference type="Gene3D" id="3.40.630.30">
    <property type="match status" value="1"/>
</dbReference>
<dbReference type="GO" id="GO:0016747">
    <property type="term" value="F:acyltransferase activity, transferring groups other than amino-acyl groups"/>
    <property type="evidence" value="ECO:0007669"/>
    <property type="project" value="InterPro"/>
</dbReference>